<evidence type="ECO:0000313" key="1">
    <source>
        <dbReference type="EMBL" id="ALJ30065.1"/>
    </source>
</evidence>
<dbReference type="OrthoDB" id="9787053at2"/>
<reference evidence="1 2" key="1">
    <citation type="journal article" date="2015" name="Genome Announc.">
        <title>Complete Genome Sequencing of Stenotrophomonas acidaminiphila ZAC14D2_NAIMI4_2, a Multidrug-Resistant Strain Isolated from Sediments of a Polluted River in Mexico, Uncovers New Antibiotic Resistance Genes and a Novel Class-II Lasso Peptide Biosynthesis Gene Cluster.</title>
        <authorList>
            <person name="Vinuesa P."/>
            <person name="Ochoa-Sanchez L.E."/>
        </authorList>
    </citation>
    <scope>NUCLEOTIDE SEQUENCE [LARGE SCALE GENOMIC DNA]</scope>
    <source>
        <strain evidence="1 2">ZAC14D2_NAIMI4_2</strain>
    </source>
</reference>
<dbReference type="InterPro" id="IPR042245">
    <property type="entry name" value="Tgt2/MlaC_sf"/>
</dbReference>
<dbReference type="InterPro" id="IPR008869">
    <property type="entry name" value="MlaC/ttg2D"/>
</dbReference>
<name>A0A0R0DV42_9GAMM</name>
<dbReference type="PIRSF" id="PIRSF004649">
    <property type="entry name" value="MlaC"/>
    <property type="match status" value="1"/>
</dbReference>
<dbReference type="EMBL" id="CP012900">
    <property type="protein sequence ID" value="ALJ30065.1"/>
    <property type="molecule type" value="Genomic_DNA"/>
</dbReference>
<dbReference type="Pfam" id="PF05494">
    <property type="entry name" value="MlaC"/>
    <property type="match status" value="1"/>
</dbReference>
<dbReference type="RefSeq" id="WP_054668499.1">
    <property type="nucleotide sequence ID" value="NZ_CP043570.1"/>
</dbReference>
<organism evidence="1 2">
    <name type="scientific">Stenotrophomonas acidaminiphila</name>
    <dbReference type="NCBI Taxonomy" id="128780"/>
    <lineage>
        <taxon>Bacteria</taxon>
        <taxon>Pseudomonadati</taxon>
        <taxon>Pseudomonadota</taxon>
        <taxon>Gammaproteobacteria</taxon>
        <taxon>Lysobacterales</taxon>
        <taxon>Lysobacteraceae</taxon>
        <taxon>Stenotrophomonas</taxon>
    </lineage>
</organism>
<dbReference type="AlphaFoldDB" id="A0A0R0DV42"/>
<dbReference type="Gene3D" id="3.10.450.710">
    <property type="entry name" value="Tgt2/MlaC"/>
    <property type="match status" value="1"/>
</dbReference>
<sequence length="224" mass="23859" precursor="true">MKTRLLTTVLAAALLAAAPSLAMAQAQARPAASAAQPSAAARTVLDASSRILSALETRRSEFRANPTALRGFIDGELSRGFDRDYAARLVLGVHGRGAADADVKLFADAMADNLMARYGSALLDIQGKPSFRFKGEAPLPGNRGVKVSTELVRAGAEPTPVEYLMRNVGGQWKIFDVMIEGISYVQTFKNQFDAPLRQKSIKDVAAELRNGSMQATAGPAPRGK</sequence>
<dbReference type="PANTHER" id="PTHR36573:SF1">
    <property type="entry name" value="INTERMEMBRANE PHOSPHOLIPID TRANSPORT SYSTEM BINDING PROTEIN MLAC"/>
    <property type="match status" value="1"/>
</dbReference>
<protein>
    <submittedName>
        <fullName evidence="1">ABC transporter toluene tolerance exported protein</fullName>
    </submittedName>
</protein>
<keyword evidence="2" id="KW-1185">Reference proteome</keyword>
<dbReference type="Proteomes" id="UP000061010">
    <property type="component" value="Chromosome"/>
</dbReference>
<dbReference type="PANTHER" id="PTHR36573">
    <property type="entry name" value="INTERMEMBRANE PHOSPHOLIPID TRANSPORT SYSTEM BINDING PROTEIN MLAC"/>
    <property type="match status" value="1"/>
</dbReference>
<dbReference type="KEGG" id="sacz:AOT14_37350"/>
<accession>A0A0R0DV42</accession>
<evidence type="ECO:0000313" key="2">
    <source>
        <dbReference type="Proteomes" id="UP000061010"/>
    </source>
</evidence>
<dbReference type="PATRIC" id="fig|128780.6.peg.3781"/>
<proteinExistence type="predicted"/>
<gene>
    <name evidence="1" type="ORF">AOT14_37350</name>
</gene>